<name>A0A9P7GUX4_9AGAR</name>
<protein>
    <submittedName>
        <fullName evidence="2">Uncharacterized protein</fullName>
    </submittedName>
</protein>
<reference evidence="2" key="1">
    <citation type="submission" date="2021-02" db="EMBL/GenBank/DDBJ databases">
        <authorList>
            <person name="Nieuwenhuis M."/>
            <person name="Van De Peppel L.J.J."/>
        </authorList>
    </citation>
    <scope>NUCLEOTIDE SEQUENCE</scope>
    <source>
        <strain evidence="2">D49</strain>
    </source>
</reference>
<dbReference type="Proteomes" id="UP000717328">
    <property type="component" value="Unassembled WGS sequence"/>
</dbReference>
<evidence type="ECO:0000313" key="3">
    <source>
        <dbReference type="Proteomes" id="UP000717328"/>
    </source>
</evidence>
<dbReference type="EMBL" id="JABCKI010000046">
    <property type="protein sequence ID" value="KAG5653542.1"/>
    <property type="molecule type" value="Genomic_DNA"/>
</dbReference>
<feature type="region of interest" description="Disordered" evidence="1">
    <location>
        <begin position="256"/>
        <end position="283"/>
    </location>
</feature>
<dbReference type="AlphaFoldDB" id="A0A9P7GUX4"/>
<evidence type="ECO:0000313" key="2">
    <source>
        <dbReference type="EMBL" id="KAG5653542.1"/>
    </source>
</evidence>
<comment type="caution">
    <text evidence="2">The sequence shown here is derived from an EMBL/GenBank/DDBJ whole genome shotgun (WGS) entry which is preliminary data.</text>
</comment>
<evidence type="ECO:0000256" key="1">
    <source>
        <dbReference type="SAM" id="MobiDB-lite"/>
    </source>
</evidence>
<organism evidence="2 3">
    <name type="scientific">Sphagnurus paluster</name>
    <dbReference type="NCBI Taxonomy" id="117069"/>
    <lineage>
        <taxon>Eukaryota</taxon>
        <taxon>Fungi</taxon>
        <taxon>Dikarya</taxon>
        <taxon>Basidiomycota</taxon>
        <taxon>Agaricomycotina</taxon>
        <taxon>Agaricomycetes</taxon>
        <taxon>Agaricomycetidae</taxon>
        <taxon>Agaricales</taxon>
        <taxon>Tricholomatineae</taxon>
        <taxon>Lyophyllaceae</taxon>
        <taxon>Sphagnurus</taxon>
    </lineage>
</organism>
<feature type="compositionally biased region" description="Basic and acidic residues" evidence="1">
    <location>
        <begin position="205"/>
        <end position="217"/>
    </location>
</feature>
<gene>
    <name evidence="2" type="ORF">H0H81_012351</name>
</gene>
<accession>A0A9P7GUX4</accession>
<proteinExistence type="predicted"/>
<reference evidence="2" key="2">
    <citation type="submission" date="2021-10" db="EMBL/GenBank/DDBJ databases">
        <title>Phylogenomics reveals ancestral predisposition of the termite-cultivated fungus Termitomyces towards a domesticated lifestyle.</title>
        <authorList>
            <person name="Auxier B."/>
            <person name="Grum-Grzhimaylo A."/>
            <person name="Cardenas M.E."/>
            <person name="Lodge J.D."/>
            <person name="Laessoe T."/>
            <person name="Pedersen O."/>
            <person name="Smith M.E."/>
            <person name="Kuyper T.W."/>
            <person name="Franco-Molano E.A."/>
            <person name="Baroni T.J."/>
            <person name="Aanen D.K."/>
        </authorList>
    </citation>
    <scope>NUCLEOTIDE SEQUENCE</scope>
    <source>
        <strain evidence="2">D49</strain>
    </source>
</reference>
<sequence length="283" mass="32714">MWGYRALQGLDVTYQVLGHLVENDGTIVGLVSEAQVGRLLQYRDRSLIYEALSRVQQRGLVFCGAAEFKNIHIMNGKVRFINLASIWYFPDEDLRKEHGDERHWFTMENWFPALKSQQNNPPEPVLHRRWNQNIHLMPRISPDRPLFIWLSLDLPSERDRSKRDDEIFSWLRPKQKNPTQKRLTVGFRNTKDSTSSSLTQHVRRRDRERGIRSDHATDSPSPPSTPATDADSVDSADSEKTLVNCNAKLSVYSFPGFHPKYSFSSGWSTDGVREKKTGIYRPS</sequence>
<dbReference type="OrthoDB" id="2874131at2759"/>
<keyword evidence="3" id="KW-1185">Reference proteome</keyword>
<feature type="region of interest" description="Disordered" evidence="1">
    <location>
        <begin position="179"/>
        <end position="238"/>
    </location>
</feature>